<proteinExistence type="predicted"/>
<dbReference type="EMBL" id="BPQQ01000075">
    <property type="protein sequence ID" value="GJE03419.1"/>
    <property type="molecule type" value="Genomic_DNA"/>
</dbReference>
<organism evidence="1 2">
    <name type="scientific">Methylobacterium isbiliense</name>
    <dbReference type="NCBI Taxonomy" id="315478"/>
    <lineage>
        <taxon>Bacteria</taxon>
        <taxon>Pseudomonadati</taxon>
        <taxon>Pseudomonadota</taxon>
        <taxon>Alphaproteobacteria</taxon>
        <taxon>Hyphomicrobiales</taxon>
        <taxon>Methylobacteriaceae</taxon>
        <taxon>Methylobacterium</taxon>
    </lineage>
</organism>
<keyword evidence="2" id="KW-1185">Reference proteome</keyword>
<evidence type="ECO:0000313" key="1">
    <source>
        <dbReference type="EMBL" id="GJE03419.1"/>
    </source>
</evidence>
<evidence type="ECO:0008006" key="3">
    <source>
        <dbReference type="Google" id="ProtNLM"/>
    </source>
</evidence>
<dbReference type="Proteomes" id="UP001055153">
    <property type="component" value="Unassembled WGS sequence"/>
</dbReference>
<gene>
    <name evidence="1" type="ORF">GMJLKIPL_5374</name>
</gene>
<protein>
    <recommendedName>
        <fullName evidence="3">Integrase catalytic domain-containing protein</fullName>
    </recommendedName>
</protein>
<accession>A0ABQ4SJM8</accession>
<reference evidence="1" key="1">
    <citation type="journal article" date="2021" name="Front. Microbiol.">
        <title>Comprehensive Comparative Genomics and Phenotyping of Methylobacterium Species.</title>
        <authorList>
            <person name="Alessa O."/>
            <person name="Ogura Y."/>
            <person name="Fujitani Y."/>
            <person name="Takami H."/>
            <person name="Hayashi T."/>
            <person name="Sahin N."/>
            <person name="Tani A."/>
        </authorList>
    </citation>
    <scope>NUCLEOTIDE SEQUENCE</scope>
    <source>
        <strain evidence="1">DSM 17168</strain>
    </source>
</reference>
<sequence>MAETIHGLFEAEVIHRRGPWRTFEAVGYVTRGWVDRYDHRRLPAPIGTVPPAEAEACSSTQVQAQVQKPALAACYRFRLRDSGEASR</sequence>
<name>A0ABQ4SJM8_9HYPH</name>
<comment type="caution">
    <text evidence="1">The sequence shown here is derived from an EMBL/GenBank/DDBJ whole genome shotgun (WGS) entry which is preliminary data.</text>
</comment>
<reference evidence="1" key="2">
    <citation type="submission" date="2021-08" db="EMBL/GenBank/DDBJ databases">
        <authorList>
            <person name="Tani A."/>
            <person name="Ola A."/>
            <person name="Ogura Y."/>
            <person name="Katsura K."/>
            <person name="Hayashi T."/>
        </authorList>
    </citation>
    <scope>NUCLEOTIDE SEQUENCE</scope>
    <source>
        <strain evidence="1">DSM 17168</strain>
    </source>
</reference>
<evidence type="ECO:0000313" key="2">
    <source>
        <dbReference type="Proteomes" id="UP001055153"/>
    </source>
</evidence>